<protein>
    <recommendedName>
        <fullName evidence="3">Outer membrane protein beta-barrel domain-containing protein</fullName>
    </recommendedName>
</protein>
<proteinExistence type="predicted"/>
<dbReference type="EMBL" id="LUKE01000001">
    <property type="protein sequence ID" value="KYG65767.1"/>
    <property type="molecule type" value="Genomic_DNA"/>
</dbReference>
<keyword evidence="2" id="KW-1185">Reference proteome</keyword>
<dbReference type="Proteomes" id="UP000075320">
    <property type="component" value="Unassembled WGS sequence"/>
</dbReference>
<reference evidence="1 2" key="1">
    <citation type="submission" date="2016-03" db="EMBL/GenBank/DDBJ databases">
        <authorList>
            <person name="Ploux O."/>
        </authorList>
    </citation>
    <scope>NUCLEOTIDE SEQUENCE [LARGE SCALE GENOMIC DNA]</scope>
    <source>
        <strain evidence="1 2">R0</strain>
    </source>
</reference>
<name>A0A150WN82_BDEBC</name>
<accession>A0A150WN82</accession>
<dbReference type="AlphaFoldDB" id="A0A150WN82"/>
<comment type="caution">
    <text evidence="1">The sequence shown here is derived from an EMBL/GenBank/DDBJ whole genome shotgun (WGS) entry which is preliminary data.</text>
</comment>
<organism evidence="1 2">
    <name type="scientific">Bdellovibrio bacteriovorus</name>
    <dbReference type="NCBI Taxonomy" id="959"/>
    <lineage>
        <taxon>Bacteria</taxon>
        <taxon>Pseudomonadati</taxon>
        <taxon>Bdellovibrionota</taxon>
        <taxon>Bdellovibrionia</taxon>
        <taxon>Bdellovibrionales</taxon>
        <taxon>Pseudobdellovibrionaceae</taxon>
        <taxon>Bdellovibrio</taxon>
    </lineage>
</organism>
<gene>
    <name evidence="1" type="ORF">AZI86_01435</name>
</gene>
<evidence type="ECO:0000313" key="2">
    <source>
        <dbReference type="Proteomes" id="UP000075320"/>
    </source>
</evidence>
<dbReference type="OrthoDB" id="5291774at2"/>
<evidence type="ECO:0000313" key="1">
    <source>
        <dbReference type="EMBL" id="KYG65767.1"/>
    </source>
</evidence>
<sequence>MNDFKLSFGIMSLIICFWIPKNASAYSIQRGNVSAILGNYVYRTHYQGSDPAISTPYLSGPALTVLGDVSDNGSLEIVTIYMNKLYIREQGGLSVAEKTQAFHITMGYRHWFGSYFSTSLGVYTSYPMGESMIVHDAFPTGQRINTTATEASESGLDWSIQWEAWNNGRWGAVLETKYSYSLTKQSNEWADQYGFNLGVRYFIQGDDTDAAIQEKRKQK</sequence>
<evidence type="ECO:0008006" key="3">
    <source>
        <dbReference type="Google" id="ProtNLM"/>
    </source>
</evidence>
<dbReference type="RefSeq" id="WP_061833311.1">
    <property type="nucleotide sequence ID" value="NZ_LUKE01000001.1"/>
</dbReference>